<organism evidence="2 3">
    <name type="scientific">Acanthamoeba castellanii (strain ATCC 30010 / Neff)</name>
    <dbReference type="NCBI Taxonomy" id="1257118"/>
    <lineage>
        <taxon>Eukaryota</taxon>
        <taxon>Amoebozoa</taxon>
        <taxon>Discosea</taxon>
        <taxon>Longamoebia</taxon>
        <taxon>Centramoebida</taxon>
        <taxon>Acanthamoebidae</taxon>
        <taxon>Acanthamoeba</taxon>
    </lineage>
</organism>
<name>L8H404_ACACF</name>
<dbReference type="AlphaFoldDB" id="L8H404"/>
<evidence type="ECO:0000259" key="1">
    <source>
        <dbReference type="PROSITE" id="PS50234"/>
    </source>
</evidence>
<dbReference type="VEuPathDB" id="AmoebaDB:ACA1_031800"/>
<dbReference type="InterPro" id="IPR002035">
    <property type="entry name" value="VWF_A"/>
</dbReference>
<accession>L8H404</accession>
<dbReference type="GeneID" id="14919969"/>
<dbReference type="PROSITE" id="PS50234">
    <property type="entry name" value="VWFA"/>
    <property type="match status" value="1"/>
</dbReference>
<dbReference type="InterPro" id="IPR036465">
    <property type="entry name" value="vWFA_dom_sf"/>
</dbReference>
<evidence type="ECO:0000313" key="3">
    <source>
        <dbReference type="Proteomes" id="UP000011083"/>
    </source>
</evidence>
<dbReference type="OMA" id="ASRRIMF"/>
<dbReference type="OrthoDB" id="299997at2759"/>
<reference evidence="2 3" key="1">
    <citation type="journal article" date="2013" name="Genome Biol.">
        <title>Genome of Acanthamoeba castellanii highlights extensive lateral gene transfer and early evolution of tyrosine kinase signaling.</title>
        <authorList>
            <person name="Clarke M."/>
            <person name="Lohan A.J."/>
            <person name="Liu B."/>
            <person name="Lagkouvardos I."/>
            <person name="Roy S."/>
            <person name="Zafar N."/>
            <person name="Bertelli C."/>
            <person name="Schilde C."/>
            <person name="Kianianmomeni A."/>
            <person name="Burglin T.R."/>
            <person name="Frech C."/>
            <person name="Turcotte B."/>
            <person name="Kopec K.O."/>
            <person name="Synnott J.M."/>
            <person name="Choo C."/>
            <person name="Paponov I."/>
            <person name="Finkler A."/>
            <person name="Soon Heng Tan C."/>
            <person name="Hutchins A.P."/>
            <person name="Weinmeier T."/>
            <person name="Rattei T."/>
            <person name="Chu J.S."/>
            <person name="Gimenez G."/>
            <person name="Irimia M."/>
            <person name="Rigden D.J."/>
            <person name="Fitzpatrick D.A."/>
            <person name="Lorenzo-Morales J."/>
            <person name="Bateman A."/>
            <person name="Chiu C.H."/>
            <person name="Tang P."/>
            <person name="Hegemann P."/>
            <person name="Fromm H."/>
            <person name="Raoult D."/>
            <person name="Greub G."/>
            <person name="Miranda-Saavedra D."/>
            <person name="Chen N."/>
            <person name="Nash P."/>
            <person name="Ginger M.L."/>
            <person name="Horn M."/>
            <person name="Schaap P."/>
            <person name="Caler L."/>
            <person name="Loftus B."/>
        </authorList>
    </citation>
    <scope>NUCLEOTIDE SEQUENCE [LARGE SCALE GENOMIC DNA]</scope>
    <source>
        <strain evidence="2 3">Neff</strain>
    </source>
</reference>
<dbReference type="PANTHER" id="PTHR10579:SF43">
    <property type="entry name" value="ZINC FINGER (C3HC4-TYPE RING FINGER) FAMILY PROTEIN"/>
    <property type="match status" value="1"/>
</dbReference>
<dbReference type="STRING" id="1257118.L8H404"/>
<dbReference type="EMBL" id="KB007934">
    <property type="protein sequence ID" value="ELR19156.1"/>
    <property type="molecule type" value="Genomic_DNA"/>
</dbReference>
<feature type="domain" description="VWFA" evidence="1">
    <location>
        <begin position="93"/>
        <end position="286"/>
    </location>
</feature>
<evidence type="ECO:0000313" key="2">
    <source>
        <dbReference type="EMBL" id="ELR19156.1"/>
    </source>
</evidence>
<dbReference type="KEGG" id="acan:ACA1_031800"/>
<proteinExistence type="predicted"/>
<dbReference type="SMART" id="SM00327">
    <property type="entry name" value="VWA"/>
    <property type="match status" value="1"/>
</dbReference>
<dbReference type="SUPFAM" id="SSF53300">
    <property type="entry name" value="vWA-like"/>
    <property type="match status" value="1"/>
</dbReference>
<dbReference type="Gene3D" id="3.40.50.410">
    <property type="entry name" value="von Willebrand factor, type A domain"/>
    <property type="match status" value="1"/>
</dbReference>
<dbReference type="Proteomes" id="UP000011083">
    <property type="component" value="Unassembled WGS sequence"/>
</dbReference>
<sequence>MMSMASGAKDTASFEVRLNEDRLPSLSSITHEGIFYEHYFDVGTEDVALFSCDWSFASSKDPISGGMEYYVGCGMRCKLDGEGIKKHGRPPVQLSIVLDISGSMGSPFRHGETKNKLEVAKECVMTMLDNLKPTDAFGLVLFDHRTEEVQSMQPVASLDMAALKAQIAVLEPRGSTEMVQGLLGGAQLITEHLAQLQGTKNTKSSATAASRRIMFLTDARPSSFENKKLLEVCQKLSEKDKIFTTFIGLGVDFGVELIDSISHIKGCNYFTVTSSPEFKKLMEQDLEYVVTPCCFDVDIKIVEGSSSAVRVQRVYGSPGNEIPQDGLLMRMLSGFPSAKDENGGTKGGMILAKIAPAAPTSTPRKQTLELVVTYKDVDDKKYEVKNTLEIEFGAAEEHYSNNAVRKAILLTRFVNGMKWWIKDHQTREEPGQTVCDSAGIPPPPVGDSQSNHHGSLRVSTHYKAMLGRLLNHYERATEQLLDAGDIDDHLNEHARQLVGLVHLVAAEDIRRAMAAVTTDDEVAFGTADGGALVDADVIQRRCEAELKVADLSTHHAAFETEVKRRLKNVVVARINQEGKERLKDAPRRAELVDELAKFLRDRPDQEWSQWKAIAEAEMTKLVSGAPPRRFFVM</sequence>
<protein>
    <submittedName>
        <fullName evidence="2">von Willebrand factor type A domain containing protein</fullName>
    </submittedName>
</protein>
<dbReference type="RefSeq" id="XP_004341232.1">
    <property type="nucleotide sequence ID" value="XM_004341184.1"/>
</dbReference>
<dbReference type="PANTHER" id="PTHR10579">
    <property type="entry name" value="CALCIUM-ACTIVATED CHLORIDE CHANNEL REGULATOR"/>
    <property type="match status" value="1"/>
</dbReference>
<dbReference type="Pfam" id="PF00092">
    <property type="entry name" value="VWA"/>
    <property type="match status" value="1"/>
</dbReference>
<dbReference type="InterPro" id="IPR051266">
    <property type="entry name" value="CLCR"/>
</dbReference>
<keyword evidence="3" id="KW-1185">Reference proteome</keyword>
<gene>
    <name evidence="2" type="ORF">ACA1_031800</name>
</gene>